<dbReference type="PROSITE" id="PS00775">
    <property type="entry name" value="GLYCOSYL_HYDROL_F3"/>
    <property type="match status" value="1"/>
</dbReference>
<keyword evidence="7 13" id="KW-0378">Hydrolase</keyword>
<evidence type="ECO:0000256" key="3">
    <source>
        <dbReference type="ARBA" id="ARBA00004987"/>
    </source>
</evidence>
<evidence type="ECO:0000313" key="17">
    <source>
        <dbReference type="Proteomes" id="UP000319257"/>
    </source>
</evidence>
<feature type="domain" description="Fibronectin type III-like" evidence="15">
    <location>
        <begin position="749"/>
        <end position="831"/>
    </location>
</feature>
<dbReference type="InterPro" id="IPR026891">
    <property type="entry name" value="Fn3-like"/>
</dbReference>
<evidence type="ECO:0000256" key="1">
    <source>
        <dbReference type="ARBA" id="ARBA00000448"/>
    </source>
</evidence>
<feature type="region of interest" description="Disordered" evidence="14">
    <location>
        <begin position="755"/>
        <end position="774"/>
    </location>
</feature>
<dbReference type="FunFam" id="3.20.20.300:FF:000002">
    <property type="entry name" value="Probable beta-glucosidase"/>
    <property type="match status" value="1"/>
</dbReference>
<evidence type="ECO:0000256" key="8">
    <source>
        <dbReference type="ARBA" id="ARBA00023001"/>
    </source>
</evidence>
<gene>
    <name evidence="16" type="ORF">E0L32_012118</name>
</gene>
<dbReference type="EMBL" id="SKBQ01000137">
    <property type="protein sequence ID" value="TPX17584.1"/>
    <property type="molecule type" value="Genomic_DNA"/>
</dbReference>
<evidence type="ECO:0000256" key="9">
    <source>
        <dbReference type="ARBA" id="ARBA00023180"/>
    </source>
</evidence>
<dbReference type="AlphaFoldDB" id="A0A507BFP2"/>
<protein>
    <recommendedName>
        <fullName evidence="13">beta-glucosidase</fullName>
        <ecNumber evidence="13">3.2.1.21</ecNumber>
    </recommendedName>
</protein>
<evidence type="ECO:0000256" key="12">
    <source>
        <dbReference type="ARBA" id="ARBA00023326"/>
    </source>
</evidence>
<evidence type="ECO:0000256" key="6">
    <source>
        <dbReference type="ARBA" id="ARBA00022729"/>
    </source>
</evidence>
<dbReference type="Pfam" id="PF01915">
    <property type="entry name" value="Glyco_hydro_3_C"/>
    <property type="match status" value="1"/>
</dbReference>
<dbReference type="InterPro" id="IPR019800">
    <property type="entry name" value="Glyco_hydro_3_AS"/>
</dbReference>
<dbReference type="SMART" id="SM01217">
    <property type="entry name" value="Fn3_like"/>
    <property type="match status" value="1"/>
</dbReference>
<keyword evidence="10 13" id="KW-0119">Carbohydrate metabolism</keyword>
<dbReference type="GO" id="GO:0030245">
    <property type="term" value="P:cellulose catabolic process"/>
    <property type="evidence" value="ECO:0007669"/>
    <property type="project" value="UniProtKB-UniPathway"/>
</dbReference>
<keyword evidence="9" id="KW-0325">Glycoprotein</keyword>
<evidence type="ECO:0000256" key="13">
    <source>
        <dbReference type="RuleBase" id="RU361161"/>
    </source>
</evidence>
<keyword evidence="11 13" id="KW-0326">Glycosidase</keyword>
<comment type="caution">
    <text evidence="16">The sequence shown here is derived from an EMBL/GenBank/DDBJ whole genome shotgun (WGS) entry which is preliminary data.</text>
</comment>
<dbReference type="Gene3D" id="3.40.50.1700">
    <property type="entry name" value="Glycoside hydrolase family 3 C-terminal domain"/>
    <property type="match status" value="1"/>
</dbReference>
<dbReference type="InterPro" id="IPR013783">
    <property type="entry name" value="Ig-like_fold"/>
</dbReference>
<evidence type="ECO:0000256" key="2">
    <source>
        <dbReference type="ARBA" id="ARBA00004613"/>
    </source>
</evidence>
<dbReference type="PANTHER" id="PTHR42715:SF5">
    <property type="entry name" value="BETA-GLUCOSIDASE M-RELATED"/>
    <property type="match status" value="1"/>
</dbReference>
<dbReference type="Gene3D" id="2.60.40.10">
    <property type="entry name" value="Immunoglobulins"/>
    <property type="match status" value="1"/>
</dbReference>
<dbReference type="InterPro" id="IPR036962">
    <property type="entry name" value="Glyco_hydro_3_N_sf"/>
</dbReference>
<feature type="compositionally biased region" description="Low complexity" evidence="14">
    <location>
        <begin position="697"/>
        <end position="712"/>
    </location>
</feature>
<feature type="region of interest" description="Disordered" evidence="14">
    <location>
        <begin position="697"/>
        <end position="720"/>
    </location>
</feature>
<dbReference type="PRINTS" id="PR00133">
    <property type="entry name" value="GLHYDRLASE3"/>
</dbReference>
<dbReference type="Pfam" id="PF00933">
    <property type="entry name" value="Glyco_hydro_3"/>
    <property type="match status" value="1"/>
</dbReference>
<evidence type="ECO:0000313" key="16">
    <source>
        <dbReference type="EMBL" id="TPX17584.1"/>
    </source>
</evidence>
<evidence type="ECO:0000259" key="15">
    <source>
        <dbReference type="SMART" id="SM01217"/>
    </source>
</evidence>
<dbReference type="SUPFAM" id="SSF51445">
    <property type="entry name" value="(Trans)glycosidases"/>
    <property type="match status" value="1"/>
</dbReference>
<dbReference type="GO" id="GO:0008422">
    <property type="term" value="F:beta-glucosidase activity"/>
    <property type="evidence" value="ECO:0007669"/>
    <property type="project" value="UniProtKB-EC"/>
</dbReference>
<evidence type="ECO:0000256" key="10">
    <source>
        <dbReference type="ARBA" id="ARBA00023277"/>
    </source>
</evidence>
<dbReference type="GeneID" id="41979565"/>
<name>A0A507BFP2_9PEZI</name>
<dbReference type="InterPro" id="IPR036881">
    <property type="entry name" value="Glyco_hydro_3_C_sf"/>
</dbReference>
<dbReference type="GO" id="GO:0005576">
    <property type="term" value="C:extracellular region"/>
    <property type="evidence" value="ECO:0007669"/>
    <property type="project" value="UniProtKB-SubCell"/>
</dbReference>
<dbReference type="STRING" id="1093900.A0A507BFP2"/>
<dbReference type="InterPro" id="IPR001764">
    <property type="entry name" value="Glyco_hydro_3_N"/>
</dbReference>
<dbReference type="InParanoid" id="A0A507BFP2"/>
<sequence length="842" mass="89194">MARAFKEDMAIRKRGVALVVIAVLVVVGGGLSGLAALRHRGGGSSSSGAAASDEITDDTHFYGQSEPVYPAPEAKGTGEWAAAYEKAAAMVRNMTFAEKISLTAGVRAETSCSGNVPAVKRLGFPGMCMSDAGQGLRMTDFVSSFPSGIHVGSSWNRGLARRRAREMGAEFKRKGVNVLLGPVVGPLGRTVLGGRNWEGFSVDPYLSGQFAFETVTGVQAVGVMTSTKHYIGNEQETNRMPSGQTQAVSANIDDKTMHEVYLWPFQDAVRAGTANIMCSYQRVNNSYGCANSKTLNGLLKTELGFQGFVVTDWNALYTGSAAALAGLDMAMPGDEGLWGDKLAEAVKNGTVPESRLTDMATRIIAAWYRLGQDADFPDPGVGMPPDLSKPHQIVDGRNASSKPVLLDGAIEGHVLVKNVNKTLPLKSPRMVSIFGYSAKSPDQNNCVGPGALAWMNGLGFTSGATPQDAGISTAGTIYSGGGSGATSQSLLSSPYDALVSQFFEDGTEAFWDLTSAEPAVNPASDVCLVLANSYASEGYDRPAARDDYTDGLVRRVADQCNNTVVVVHNAGARLVDRFVDHPNVTALMFAHLPGQHSGRALASLLYGRANPSGKLPYTVARNESDYGGGGGGGVYAPARGEGRFRWFPQADFSEGALVDYRHFDARGIEPRYEFGFGLSYTTFAYSDLRITSLLSSTNSSASNNSTNSTNSTGEYPVGPVREGGPADLWDVVARVTANVTNTGDVGGAEAAQLYVSMPPGGGGGDGDGDRDDDVPVRQLRGFDKPFIGAGRSATVSFALTRRDLSAWEVAAQRWRLRRRGASYGVYVGPSSRRLPLRGELVL</sequence>
<dbReference type="EC" id="3.2.1.21" evidence="13"/>
<keyword evidence="8" id="KW-0136">Cellulose degradation</keyword>
<evidence type="ECO:0000256" key="5">
    <source>
        <dbReference type="ARBA" id="ARBA00022525"/>
    </source>
</evidence>
<dbReference type="Proteomes" id="UP000319257">
    <property type="component" value="Unassembled WGS sequence"/>
</dbReference>
<comment type="subcellular location">
    <subcellularLocation>
        <location evidence="2">Secreted</location>
    </subcellularLocation>
</comment>
<keyword evidence="6" id="KW-0732">Signal</keyword>
<proteinExistence type="inferred from homology"/>
<reference evidence="16 17" key="1">
    <citation type="submission" date="2019-06" db="EMBL/GenBank/DDBJ databases">
        <title>Draft genome sequence of the filamentous fungus Phialemoniopsis curvata isolated from diesel fuel.</title>
        <authorList>
            <person name="Varaljay V.A."/>
            <person name="Lyon W.J."/>
            <person name="Crouch A.L."/>
            <person name="Drake C.E."/>
            <person name="Hollomon J.M."/>
            <person name="Nadeau L.J."/>
            <person name="Nunn H.S."/>
            <person name="Stevenson B.S."/>
            <person name="Bojanowski C.L."/>
            <person name="Crookes-Goodson W.J."/>
        </authorList>
    </citation>
    <scope>NUCLEOTIDE SEQUENCE [LARGE SCALE GENOMIC DNA]</scope>
    <source>
        <strain evidence="16 17">D216</strain>
    </source>
</reference>
<dbReference type="Pfam" id="PF14310">
    <property type="entry name" value="Fn3-like"/>
    <property type="match status" value="1"/>
</dbReference>
<dbReference type="InterPro" id="IPR050288">
    <property type="entry name" value="Cellulose_deg_GH3"/>
</dbReference>
<dbReference type="OrthoDB" id="416222at2759"/>
<accession>A0A507BFP2</accession>
<dbReference type="RefSeq" id="XP_030999295.1">
    <property type="nucleotide sequence ID" value="XM_031134923.1"/>
</dbReference>
<keyword evidence="5" id="KW-0964">Secreted</keyword>
<evidence type="ECO:0000256" key="7">
    <source>
        <dbReference type="ARBA" id="ARBA00022801"/>
    </source>
</evidence>
<dbReference type="UniPathway" id="UPA00696"/>
<evidence type="ECO:0000256" key="4">
    <source>
        <dbReference type="ARBA" id="ARBA00005336"/>
    </source>
</evidence>
<comment type="pathway">
    <text evidence="3 13">Glycan metabolism; cellulose degradation.</text>
</comment>
<comment type="catalytic activity">
    <reaction evidence="1 13">
        <text>Hydrolysis of terminal, non-reducing beta-D-glucosyl residues with release of beta-D-glucose.</text>
        <dbReference type="EC" id="3.2.1.21"/>
    </reaction>
</comment>
<evidence type="ECO:0000256" key="11">
    <source>
        <dbReference type="ARBA" id="ARBA00023295"/>
    </source>
</evidence>
<comment type="similarity">
    <text evidence="4 13">Belongs to the glycosyl hydrolase 3 family.</text>
</comment>
<organism evidence="16 17">
    <name type="scientific">Thyridium curvatum</name>
    <dbReference type="NCBI Taxonomy" id="1093900"/>
    <lineage>
        <taxon>Eukaryota</taxon>
        <taxon>Fungi</taxon>
        <taxon>Dikarya</taxon>
        <taxon>Ascomycota</taxon>
        <taxon>Pezizomycotina</taxon>
        <taxon>Sordariomycetes</taxon>
        <taxon>Sordariomycetidae</taxon>
        <taxon>Thyridiales</taxon>
        <taxon>Thyridiaceae</taxon>
        <taxon>Thyridium</taxon>
    </lineage>
</organism>
<keyword evidence="17" id="KW-1185">Reference proteome</keyword>
<dbReference type="InterPro" id="IPR017853">
    <property type="entry name" value="GH"/>
</dbReference>
<evidence type="ECO:0000256" key="14">
    <source>
        <dbReference type="SAM" id="MobiDB-lite"/>
    </source>
</evidence>
<dbReference type="Gene3D" id="3.20.20.300">
    <property type="entry name" value="Glycoside hydrolase, family 3, N-terminal domain"/>
    <property type="match status" value="1"/>
</dbReference>
<dbReference type="PANTHER" id="PTHR42715">
    <property type="entry name" value="BETA-GLUCOSIDASE"/>
    <property type="match status" value="1"/>
</dbReference>
<keyword evidence="12 13" id="KW-0624">Polysaccharide degradation</keyword>
<dbReference type="InterPro" id="IPR002772">
    <property type="entry name" value="Glyco_hydro_3_C"/>
</dbReference>
<dbReference type="SUPFAM" id="SSF52279">
    <property type="entry name" value="Beta-D-glucan exohydrolase, C-terminal domain"/>
    <property type="match status" value="1"/>
</dbReference>